<dbReference type="Proteomes" id="UP000317944">
    <property type="component" value="Unassembled WGS sequence"/>
</dbReference>
<evidence type="ECO:0008006" key="3">
    <source>
        <dbReference type="Google" id="ProtNLM"/>
    </source>
</evidence>
<sequence>MVDKKCKRCGSTQFTEATDYMPIKPSKGSFRGANKIYTFCLDCGEVDSIRIENTIIFKKIAEN</sequence>
<dbReference type="EMBL" id="SADV01000004">
    <property type="protein sequence ID" value="TQR35904.1"/>
    <property type="molecule type" value="Genomic_DNA"/>
</dbReference>
<dbReference type="OrthoDB" id="47713at2"/>
<proteinExistence type="predicted"/>
<reference evidence="1 2" key="1">
    <citation type="submission" date="2018-03" db="EMBL/GenBank/DDBJ databases">
        <title>Aerobic endospore-forming bacteria genome sequencing and assembly.</title>
        <authorList>
            <person name="Cavalcante D.A."/>
            <person name="Driks A."/>
            <person name="Putonti C."/>
            <person name="De-Souza M.T."/>
        </authorList>
    </citation>
    <scope>NUCLEOTIDE SEQUENCE [LARGE SCALE GENOMIC DNA]</scope>
    <source>
        <strain evidence="1 2">SDF0037</strain>
    </source>
</reference>
<protein>
    <recommendedName>
        <fullName evidence="3">Transcription initiation factor TFIIIB</fullName>
    </recommendedName>
</protein>
<dbReference type="RefSeq" id="WP_142508000.1">
    <property type="nucleotide sequence ID" value="NZ_SADV01000004.1"/>
</dbReference>
<organism evidence="1 2">
    <name type="scientific">Lysinibacillus sphaericus</name>
    <name type="common">Bacillus sphaericus</name>
    <dbReference type="NCBI Taxonomy" id="1421"/>
    <lineage>
        <taxon>Bacteria</taxon>
        <taxon>Bacillati</taxon>
        <taxon>Bacillota</taxon>
        <taxon>Bacilli</taxon>
        <taxon>Bacillales</taxon>
        <taxon>Bacillaceae</taxon>
        <taxon>Lysinibacillus</taxon>
    </lineage>
</organism>
<comment type="caution">
    <text evidence="1">The sequence shown here is derived from an EMBL/GenBank/DDBJ whole genome shotgun (WGS) entry which is preliminary data.</text>
</comment>
<name>A0A544UPY8_LYSSH</name>
<gene>
    <name evidence="1" type="ORF">C7Y47_06340</name>
</gene>
<evidence type="ECO:0000313" key="1">
    <source>
        <dbReference type="EMBL" id="TQR35904.1"/>
    </source>
</evidence>
<accession>A0A544UPY8</accession>
<evidence type="ECO:0000313" key="2">
    <source>
        <dbReference type="Proteomes" id="UP000317944"/>
    </source>
</evidence>
<dbReference type="AlphaFoldDB" id="A0A544UPY8"/>